<dbReference type="Proteomes" id="UP000712673">
    <property type="component" value="Unassembled WGS sequence"/>
</dbReference>
<dbReference type="CDD" id="cd00829">
    <property type="entry name" value="SCP-x_thiolase"/>
    <property type="match status" value="1"/>
</dbReference>
<organism evidence="2 3">
    <name type="scientific">Tectimicrobiota bacterium</name>
    <dbReference type="NCBI Taxonomy" id="2528274"/>
    <lineage>
        <taxon>Bacteria</taxon>
        <taxon>Pseudomonadati</taxon>
        <taxon>Nitrospinota/Tectimicrobiota group</taxon>
        <taxon>Candidatus Tectimicrobiota</taxon>
    </lineage>
</organism>
<reference evidence="2" key="1">
    <citation type="submission" date="2019-03" db="EMBL/GenBank/DDBJ databases">
        <title>Lake Tanganyika Metagenome-Assembled Genomes (MAGs).</title>
        <authorList>
            <person name="Tran P."/>
        </authorList>
    </citation>
    <scope>NUCLEOTIDE SEQUENCE</scope>
    <source>
        <strain evidence="2">K_DeepCast_65m_m2_066</strain>
    </source>
</reference>
<evidence type="ECO:0000313" key="3">
    <source>
        <dbReference type="Proteomes" id="UP000712673"/>
    </source>
</evidence>
<comment type="caution">
    <text evidence="2">The sequence shown here is derived from an EMBL/GenBank/DDBJ whole genome shotgun (WGS) entry which is preliminary data.</text>
</comment>
<dbReference type="InterPro" id="IPR016039">
    <property type="entry name" value="Thiolase-like"/>
</dbReference>
<feature type="domain" description="Thiolase C-terminal" evidence="1">
    <location>
        <begin position="250"/>
        <end position="383"/>
    </location>
</feature>
<gene>
    <name evidence="2" type="ORF">FJZ47_24010</name>
</gene>
<dbReference type="SUPFAM" id="SSF53901">
    <property type="entry name" value="Thiolase-like"/>
    <property type="match status" value="2"/>
</dbReference>
<sequence length="386" mass="41083">MPVTSSAIIGIGESRVGRLRGMSALHLTLDAARAAIQDAGIEKTVIDGVLTRNFDMDVTYMHSQLIAKHLGLQPRFATDMGLGGATAIAMLEQATLLIATGTCRFVLCVYGENRRTSWAAARHGRIKMGQEDFEECYGLTWGMGPHALAAQRHMHLFGTTSRHLGMIAVAQRRYACQHPNATMRTPLTLDAYEREPLLIAPLRKYDLAYLFDGGAAVVVAAHAWARAQRVCPVVILGVAQAHAGEHLGYCANMVTVTTTPARQSGAAALGMAGVASQDIDVALLYDDTTYGVLVQLEDYGFCRKGEGGRYVASGALEPGRRPAVNTHGGNLSQAHLDGMSHIIEAVRQLRGTAGTRQIDGARTALVSGFGGVFATSATVILGRTAA</sequence>
<dbReference type="Pfam" id="PF22691">
    <property type="entry name" value="Thiolase_C_1"/>
    <property type="match status" value="1"/>
</dbReference>
<proteinExistence type="predicted"/>
<dbReference type="InterPro" id="IPR055140">
    <property type="entry name" value="Thiolase_C_2"/>
</dbReference>
<accession>A0A938B341</accession>
<name>A0A938B341_UNCTE</name>
<dbReference type="PIRSF" id="PIRSF000429">
    <property type="entry name" value="Ac-CoA_Ac_transf"/>
    <property type="match status" value="1"/>
</dbReference>
<dbReference type="Gene3D" id="3.40.47.10">
    <property type="match status" value="1"/>
</dbReference>
<evidence type="ECO:0000313" key="2">
    <source>
        <dbReference type="EMBL" id="MBM3226842.1"/>
    </source>
</evidence>
<dbReference type="EMBL" id="VGLS01001073">
    <property type="protein sequence ID" value="MBM3226842.1"/>
    <property type="molecule type" value="Genomic_DNA"/>
</dbReference>
<dbReference type="InterPro" id="IPR002155">
    <property type="entry name" value="Thiolase"/>
</dbReference>
<dbReference type="GO" id="GO:0003988">
    <property type="term" value="F:acetyl-CoA C-acyltransferase activity"/>
    <property type="evidence" value="ECO:0007669"/>
    <property type="project" value="UniProtKB-ARBA"/>
</dbReference>
<protein>
    <recommendedName>
        <fullName evidence="1">Thiolase C-terminal domain-containing protein</fullName>
    </recommendedName>
</protein>
<dbReference type="PANTHER" id="PTHR42870:SF1">
    <property type="entry name" value="NON-SPECIFIC LIPID-TRANSFER PROTEIN-LIKE 2"/>
    <property type="match status" value="1"/>
</dbReference>
<dbReference type="AlphaFoldDB" id="A0A938B341"/>
<evidence type="ECO:0000259" key="1">
    <source>
        <dbReference type="Pfam" id="PF22691"/>
    </source>
</evidence>
<dbReference type="PANTHER" id="PTHR42870">
    <property type="entry name" value="ACETYL-COA C-ACETYLTRANSFERASE"/>
    <property type="match status" value="1"/>
</dbReference>